<reference evidence="1" key="2">
    <citation type="submission" date="2021-05" db="EMBL/GenBank/DDBJ databases">
        <title>Protein family content uncovers lineage relationships and bacterial pathway maintenance mechanisms in DPANN archaea.</title>
        <authorList>
            <person name="Castelle C.J."/>
            <person name="Meheust R."/>
            <person name="Jaffe A.L."/>
            <person name="Seitz K."/>
            <person name="Gong X."/>
            <person name="Baker B.J."/>
            <person name="Banfield J.F."/>
        </authorList>
    </citation>
    <scope>NUCLEOTIDE SEQUENCE</scope>
    <source>
        <strain evidence="1">RIFCSPLOWO2_01_FULL_AR10_48_17</strain>
    </source>
</reference>
<evidence type="ECO:0000313" key="2">
    <source>
        <dbReference type="Proteomes" id="UP000675968"/>
    </source>
</evidence>
<dbReference type="EMBL" id="JAGVWC010000010">
    <property type="protein sequence ID" value="MBS3061725.1"/>
    <property type="molecule type" value="Genomic_DNA"/>
</dbReference>
<organism evidence="1 2">
    <name type="scientific">Candidatus Iainarchaeum sp</name>
    <dbReference type="NCBI Taxonomy" id="3101447"/>
    <lineage>
        <taxon>Archaea</taxon>
        <taxon>Candidatus Iainarchaeota</taxon>
        <taxon>Candidatus Iainarchaeia</taxon>
        <taxon>Candidatus Iainarchaeales</taxon>
        <taxon>Candidatus Iainarchaeaceae</taxon>
        <taxon>Candidatus Iainarchaeum</taxon>
    </lineage>
</organism>
<accession>A0A8T4LEK8</accession>
<proteinExistence type="predicted"/>
<sequence>MKAFNDSNASIFYNRCMGIQLIGKGWWPGCIVPAGEEPSDKTVPVITCPDGISDPSAPNAIGELTPGDFVERSVLFTCSENFRFAWKRLFRTLERVLLVRVLTLERCRNGLRS</sequence>
<protein>
    <submittedName>
        <fullName evidence="1">Uncharacterized protein</fullName>
    </submittedName>
</protein>
<comment type="caution">
    <text evidence="1">The sequence shown here is derived from an EMBL/GenBank/DDBJ whole genome shotgun (WGS) entry which is preliminary data.</text>
</comment>
<dbReference type="Proteomes" id="UP000675968">
    <property type="component" value="Unassembled WGS sequence"/>
</dbReference>
<dbReference type="AlphaFoldDB" id="A0A8T4LEK8"/>
<name>A0A8T4LEK8_9ARCH</name>
<reference evidence="1" key="1">
    <citation type="submission" date="2021-03" db="EMBL/GenBank/DDBJ databases">
        <authorList>
            <person name="Jaffe A."/>
        </authorList>
    </citation>
    <scope>NUCLEOTIDE SEQUENCE</scope>
    <source>
        <strain evidence="1">RIFCSPLOWO2_01_FULL_AR10_48_17</strain>
    </source>
</reference>
<evidence type="ECO:0000313" key="1">
    <source>
        <dbReference type="EMBL" id="MBS3061725.1"/>
    </source>
</evidence>
<gene>
    <name evidence="1" type="ORF">J4215_04035</name>
</gene>